<dbReference type="AlphaFoldDB" id="A0AAE1ALQ6"/>
<evidence type="ECO:0000256" key="1">
    <source>
        <dbReference type="SAM" id="MobiDB-lite"/>
    </source>
</evidence>
<dbReference type="Proteomes" id="UP001283361">
    <property type="component" value="Unassembled WGS sequence"/>
</dbReference>
<dbReference type="EMBL" id="JAWDGP010001572">
    <property type="protein sequence ID" value="KAK3790149.1"/>
    <property type="molecule type" value="Genomic_DNA"/>
</dbReference>
<keyword evidence="3" id="KW-1185">Reference proteome</keyword>
<name>A0AAE1ALQ6_9GAST</name>
<protein>
    <submittedName>
        <fullName evidence="2">Uncharacterized protein</fullName>
    </submittedName>
</protein>
<evidence type="ECO:0000313" key="3">
    <source>
        <dbReference type="Proteomes" id="UP001283361"/>
    </source>
</evidence>
<accession>A0AAE1ALQ6</accession>
<comment type="caution">
    <text evidence="2">The sequence shown here is derived from an EMBL/GenBank/DDBJ whole genome shotgun (WGS) entry which is preliminary data.</text>
</comment>
<proteinExistence type="predicted"/>
<gene>
    <name evidence="2" type="ORF">RRG08_005229</name>
</gene>
<feature type="region of interest" description="Disordered" evidence="1">
    <location>
        <begin position="23"/>
        <end position="66"/>
    </location>
</feature>
<sequence>MFNLISTAIFFKLSSYLTFPLNSSTEPKSKLHDPPKNTPVALNTKHPRKRMSGRPADGKDLTEDPSVKRAPLALDLEVGFGRGRPCQGSLPTSRLRLSASSANPFCSGLYIHTDGGALSASCRAQDI</sequence>
<evidence type="ECO:0000313" key="2">
    <source>
        <dbReference type="EMBL" id="KAK3790149.1"/>
    </source>
</evidence>
<organism evidence="2 3">
    <name type="scientific">Elysia crispata</name>
    <name type="common">lettuce slug</name>
    <dbReference type="NCBI Taxonomy" id="231223"/>
    <lineage>
        <taxon>Eukaryota</taxon>
        <taxon>Metazoa</taxon>
        <taxon>Spiralia</taxon>
        <taxon>Lophotrochozoa</taxon>
        <taxon>Mollusca</taxon>
        <taxon>Gastropoda</taxon>
        <taxon>Heterobranchia</taxon>
        <taxon>Euthyneura</taxon>
        <taxon>Panpulmonata</taxon>
        <taxon>Sacoglossa</taxon>
        <taxon>Placobranchoidea</taxon>
        <taxon>Plakobranchidae</taxon>
        <taxon>Elysia</taxon>
    </lineage>
</organism>
<feature type="compositionally biased region" description="Basic and acidic residues" evidence="1">
    <location>
        <begin position="56"/>
        <end position="66"/>
    </location>
</feature>
<reference evidence="2" key="1">
    <citation type="journal article" date="2023" name="G3 (Bethesda)">
        <title>A reference genome for the long-term kleptoplast-retaining sea slug Elysia crispata morphotype clarki.</title>
        <authorList>
            <person name="Eastman K.E."/>
            <person name="Pendleton A.L."/>
            <person name="Shaikh M.A."/>
            <person name="Suttiyut T."/>
            <person name="Ogas R."/>
            <person name="Tomko P."/>
            <person name="Gavelis G."/>
            <person name="Widhalm J.R."/>
            <person name="Wisecaver J.H."/>
        </authorList>
    </citation>
    <scope>NUCLEOTIDE SEQUENCE</scope>
    <source>
        <strain evidence="2">ECLA1</strain>
    </source>
</reference>